<evidence type="ECO:0000259" key="2">
    <source>
        <dbReference type="Pfam" id="PF03732"/>
    </source>
</evidence>
<keyword evidence="4" id="KW-1185">Reference proteome</keyword>
<organism evidence="3 4">
    <name type="scientific">Tanacetum coccineum</name>
    <dbReference type="NCBI Taxonomy" id="301880"/>
    <lineage>
        <taxon>Eukaryota</taxon>
        <taxon>Viridiplantae</taxon>
        <taxon>Streptophyta</taxon>
        <taxon>Embryophyta</taxon>
        <taxon>Tracheophyta</taxon>
        <taxon>Spermatophyta</taxon>
        <taxon>Magnoliopsida</taxon>
        <taxon>eudicotyledons</taxon>
        <taxon>Gunneridae</taxon>
        <taxon>Pentapetalae</taxon>
        <taxon>asterids</taxon>
        <taxon>campanulids</taxon>
        <taxon>Asterales</taxon>
        <taxon>Asteraceae</taxon>
        <taxon>Asteroideae</taxon>
        <taxon>Anthemideae</taxon>
        <taxon>Anthemidinae</taxon>
        <taxon>Tanacetum</taxon>
    </lineage>
</organism>
<dbReference type="Proteomes" id="UP001151760">
    <property type="component" value="Unassembled WGS sequence"/>
</dbReference>
<protein>
    <submittedName>
        <fullName evidence="3">Reverse transcriptase domain-containing protein</fullName>
    </submittedName>
</protein>
<keyword evidence="3" id="KW-0808">Transferase</keyword>
<dbReference type="Pfam" id="PF03732">
    <property type="entry name" value="Retrotrans_gag"/>
    <property type="match status" value="1"/>
</dbReference>
<evidence type="ECO:0000256" key="1">
    <source>
        <dbReference type="SAM" id="MobiDB-lite"/>
    </source>
</evidence>
<name>A0ABQ5ABL8_9ASTR</name>
<dbReference type="CDD" id="cd00303">
    <property type="entry name" value="retropepsin_like"/>
    <property type="match status" value="1"/>
</dbReference>
<dbReference type="PROSITE" id="PS00141">
    <property type="entry name" value="ASP_PROTEASE"/>
    <property type="match status" value="1"/>
</dbReference>
<dbReference type="InterPro" id="IPR005162">
    <property type="entry name" value="Retrotrans_gag_dom"/>
</dbReference>
<keyword evidence="3" id="KW-0548">Nucleotidyltransferase</keyword>
<dbReference type="InterPro" id="IPR001969">
    <property type="entry name" value="Aspartic_peptidase_AS"/>
</dbReference>
<feature type="compositionally biased region" description="Basic residues" evidence="1">
    <location>
        <begin position="201"/>
        <end position="213"/>
    </location>
</feature>
<dbReference type="Pfam" id="PF08284">
    <property type="entry name" value="RVP_2"/>
    <property type="match status" value="1"/>
</dbReference>
<evidence type="ECO:0000313" key="3">
    <source>
        <dbReference type="EMBL" id="GJS98632.1"/>
    </source>
</evidence>
<reference evidence="3" key="2">
    <citation type="submission" date="2022-01" db="EMBL/GenBank/DDBJ databases">
        <authorList>
            <person name="Yamashiro T."/>
            <person name="Shiraishi A."/>
            <person name="Satake H."/>
            <person name="Nakayama K."/>
        </authorList>
    </citation>
    <scope>NUCLEOTIDE SEQUENCE</scope>
</reference>
<sequence>MTAFETRVRQDTDEVYTRLDDEQSQRQLLAGRLNMLFRDRRAHAYTRHQMETEARLSREAWRRSMDASDLARGEVMSLRTTVLGQMLIFRELHAADRRRQAVISEMLKADQRRSAEMRELRTTDHTRQQQLIQTLTVMQSLQGQVTTLQGQVTHIRDSELDLCLLLIEGTAGTRWRSCTARAARGGWYCMFFVSEDMAPKTNHKVTHQSHKPKPQQPSPPHGHYAQLQAMVDQGVITALATHVMQIGMAMTATLRERVAEGLNALMETIFRISNCPVENQVKFSTCTLLAGALTWWNSHVMTVSHDAAYAMTWADLRKKMTDKYCPRNEMKKLEAELWNLKVKGTDVIGRECPKLKNNKNHGNQVGNDRAPAKVYVVGHAGTNPDSNIVTGTFLLNNRYASILFDTGADRSFVSTAFSSQMDITPSTLDHYYDVELADGRIIGNRGHEARLHIISYSKTQEYMLKGCPVFLAHVTTNEVEDKSEKKRLEDVPIVRDFPEVFLVGLAGSPPTRQWNFKSI</sequence>
<evidence type="ECO:0000313" key="4">
    <source>
        <dbReference type="Proteomes" id="UP001151760"/>
    </source>
</evidence>
<comment type="caution">
    <text evidence="3">The sequence shown here is derived from an EMBL/GenBank/DDBJ whole genome shotgun (WGS) entry which is preliminary data.</text>
</comment>
<accession>A0ABQ5ABL8</accession>
<proteinExistence type="predicted"/>
<dbReference type="GO" id="GO:0003964">
    <property type="term" value="F:RNA-directed DNA polymerase activity"/>
    <property type="evidence" value="ECO:0007669"/>
    <property type="project" value="UniProtKB-KW"/>
</dbReference>
<feature type="region of interest" description="Disordered" evidence="1">
    <location>
        <begin position="201"/>
        <end position="223"/>
    </location>
</feature>
<keyword evidence="3" id="KW-0695">RNA-directed DNA polymerase</keyword>
<feature type="domain" description="Retrotransposon gag" evidence="2">
    <location>
        <begin position="290"/>
        <end position="344"/>
    </location>
</feature>
<dbReference type="EMBL" id="BQNB010012059">
    <property type="protein sequence ID" value="GJS98632.1"/>
    <property type="molecule type" value="Genomic_DNA"/>
</dbReference>
<reference evidence="3" key="1">
    <citation type="journal article" date="2022" name="Int. J. Mol. Sci.">
        <title>Draft Genome of Tanacetum Coccineum: Genomic Comparison of Closely Related Tanacetum-Family Plants.</title>
        <authorList>
            <person name="Yamashiro T."/>
            <person name="Shiraishi A."/>
            <person name="Nakayama K."/>
            <person name="Satake H."/>
        </authorList>
    </citation>
    <scope>NUCLEOTIDE SEQUENCE</scope>
</reference>
<gene>
    <name evidence="3" type="ORF">Tco_0819802</name>
</gene>